<dbReference type="EMBL" id="FRAC01000025">
    <property type="protein sequence ID" value="SHL17860.1"/>
    <property type="molecule type" value="Genomic_DNA"/>
</dbReference>
<keyword evidence="4 5" id="KW-0732">Signal</keyword>
<keyword evidence="3" id="KW-0813">Transport</keyword>
<dbReference type="SUPFAM" id="SSF53850">
    <property type="entry name" value="Periplasmic binding protein-like II"/>
    <property type="match status" value="1"/>
</dbReference>
<dbReference type="STRING" id="1121322.SAMN02745136_04278"/>
<dbReference type="CDD" id="cd13585">
    <property type="entry name" value="PBP2_TMBP_like"/>
    <property type="match status" value="1"/>
</dbReference>
<dbReference type="RefSeq" id="WP_073279012.1">
    <property type="nucleotide sequence ID" value="NZ_FRAC01000025.1"/>
</dbReference>
<evidence type="ECO:0000256" key="2">
    <source>
        <dbReference type="ARBA" id="ARBA00008520"/>
    </source>
</evidence>
<dbReference type="InterPro" id="IPR050490">
    <property type="entry name" value="Bact_solute-bd_prot1"/>
</dbReference>
<feature type="chain" id="PRO_5038838648" evidence="5">
    <location>
        <begin position="24"/>
        <end position="448"/>
    </location>
</feature>
<name>A0A1M6YIB9_9FIRM</name>
<dbReference type="PANTHER" id="PTHR43649">
    <property type="entry name" value="ARABINOSE-BINDING PROTEIN-RELATED"/>
    <property type="match status" value="1"/>
</dbReference>
<evidence type="ECO:0000256" key="3">
    <source>
        <dbReference type="ARBA" id="ARBA00022448"/>
    </source>
</evidence>
<evidence type="ECO:0000256" key="5">
    <source>
        <dbReference type="SAM" id="SignalP"/>
    </source>
</evidence>
<evidence type="ECO:0000313" key="7">
    <source>
        <dbReference type="Proteomes" id="UP000184386"/>
    </source>
</evidence>
<dbReference type="GO" id="GO:0030313">
    <property type="term" value="C:cell envelope"/>
    <property type="evidence" value="ECO:0007669"/>
    <property type="project" value="UniProtKB-SubCell"/>
</dbReference>
<dbReference type="OrthoDB" id="362670at2"/>
<evidence type="ECO:0000313" key="6">
    <source>
        <dbReference type="EMBL" id="SHL17860.1"/>
    </source>
</evidence>
<organism evidence="6 7">
    <name type="scientific">Anaerocolumna jejuensis DSM 15929</name>
    <dbReference type="NCBI Taxonomy" id="1121322"/>
    <lineage>
        <taxon>Bacteria</taxon>
        <taxon>Bacillati</taxon>
        <taxon>Bacillota</taxon>
        <taxon>Clostridia</taxon>
        <taxon>Lachnospirales</taxon>
        <taxon>Lachnospiraceae</taxon>
        <taxon>Anaerocolumna</taxon>
    </lineage>
</organism>
<accession>A0A1M6YIB9</accession>
<comment type="similarity">
    <text evidence="2">Belongs to the bacterial solute-binding protein 1 family.</text>
</comment>
<dbReference type="PROSITE" id="PS51257">
    <property type="entry name" value="PROKAR_LIPOPROTEIN"/>
    <property type="match status" value="1"/>
</dbReference>
<evidence type="ECO:0000256" key="1">
    <source>
        <dbReference type="ARBA" id="ARBA00004196"/>
    </source>
</evidence>
<reference evidence="6 7" key="1">
    <citation type="submission" date="2016-11" db="EMBL/GenBank/DDBJ databases">
        <authorList>
            <person name="Jaros S."/>
            <person name="Januszkiewicz K."/>
            <person name="Wedrychowicz H."/>
        </authorList>
    </citation>
    <scope>NUCLEOTIDE SEQUENCE [LARGE SCALE GENOMIC DNA]</scope>
    <source>
        <strain evidence="6 7">DSM 15929</strain>
    </source>
</reference>
<sequence length="448" mass="48850">MKKGKMKKAIALGLCTVMTAAMLTGCKGNGNTAATGNGNSSDKGGTSEAKSVTLKVVDWESDEMNAAIQDAFDNVFTKEHPNIKVEIVKGSYSDYGQQLAGMITAGEAPDVFQGGYDMAASFYQKNLLTDWTDKVAAEPDFTKSLYEGTMSGWQLDGKTYGFPSLVNVYGVFYNKDLLAAAGIKEPTADWTWDDLWTMAEKLKKPSEEKFGLYGLDTSGFGIANISTSYGGAPLMDKLMGTTKVTVDDKFMEQATKIQGMIADGTLPKRTYEVTNQNSMFEAGEMALLYYGQWEVDSLLKNCPDLNWGYAPTPQGPDGRTTTYDTVGWMSPKNLAHPEETWELIKFMSSDLYQTVLKATPVAPCAHSASASVFYDVMKEKGHPEVAEAVQTMMETKTKNGVRYAADWSSDAGKVWDPTYNDILDGVSKEPVTKLQDVANQINAIIAGN</sequence>
<dbReference type="AlphaFoldDB" id="A0A1M6YIB9"/>
<gene>
    <name evidence="6" type="ORF">SAMN02745136_04278</name>
</gene>
<dbReference type="Gene3D" id="3.40.190.10">
    <property type="entry name" value="Periplasmic binding protein-like II"/>
    <property type="match status" value="1"/>
</dbReference>
<dbReference type="Pfam" id="PF01547">
    <property type="entry name" value="SBP_bac_1"/>
    <property type="match status" value="1"/>
</dbReference>
<protein>
    <submittedName>
        <fullName evidence="6">Multiple sugar transport system substrate-binding protein</fullName>
    </submittedName>
</protein>
<proteinExistence type="inferred from homology"/>
<keyword evidence="6" id="KW-0762">Sugar transport</keyword>
<feature type="signal peptide" evidence="5">
    <location>
        <begin position="1"/>
        <end position="23"/>
    </location>
</feature>
<dbReference type="InterPro" id="IPR006059">
    <property type="entry name" value="SBP"/>
</dbReference>
<keyword evidence="7" id="KW-1185">Reference proteome</keyword>
<dbReference type="PANTHER" id="PTHR43649:SF31">
    <property type="entry name" value="SN-GLYCEROL-3-PHOSPHATE-BINDING PERIPLASMIC PROTEIN UGPB"/>
    <property type="match status" value="1"/>
</dbReference>
<dbReference type="Proteomes" id="UP000184386">
    <property type="component" value="Unassembled WGS sequence"/>
</dbReference>
<comment type="subcellular location">
    <subcellularLocation>
        <location evidence="1">Cell envelope</location>
    </subcellularLocation>
</comment>
<evidence type="ECO:0000256" key="4">
    <source>
        <dbReference type="ARBA" id="ARBA00022729"/>
    </source>
</evidence>